<feature type="compositionally biased region" description="Basic and acidic residues" evidence="3">
    <location>
        <begin position="270"/>
        <end position="283"/>
    </location>
</feature>
<gene>
    <name evidence="5" type="ORF">BQ4739_LOCUS7466</name>
</gene>
<name>A0A383VQ69_TETOB</name>
<dbReference type="Pfam" id="PF09745">
    <property type="entry name" value="NSRP1_N"/>
    <property type="match status" value="1"/>
</dbReference>
<feature type="region of interest" description="Disordered" evidence="3">
    <location>
        <begin position="200"/>
        <end position="359"/>
    </location>
</feature>
<evidence type="ECO:0000259" key="4">
    <source>
        <dbReference type="Pfam" id="PF09745"/>
    </source>
</evidence>
<feature type="compositionally biased region" description="Basic and acidic residues" evidence="3">
    <location>
        <begin position="335"/>
        <end position="350"/>
    </location>
</feature>
<dbReference type="GO" id="GO:0000381">
    <property type="term" value="P:regulation of alternative mRNA splicing, via spliceosome"/>
    <property type="evidence" value="ECO:0007669"/>
    <property type="project" value="InterPro"/>
</dbReference>
<feature type="compositionally biased region" description="Low complexity" evidence="3">
    <location>
        <begin position="284"/>
        <end position="332"/>
    </location>
</feature>
<reference evidence="5 6" key="1">
    <citation type="submission" date="2016-10" db="EMBL/GenBank/DDBJ databases">
        <authorList>
            <person name="Cai Z."/>
        </authorList>
    </citation>
    <scope>NUCLEOTIDE SEQUENCE [LARGE SCALE GENOMIC DNA]</scope>
</reference>
<comment type="similarity">
    <text evidence="1">Belongs to the NSRP1 family.</text>
</comment>
<dbReference type="InterPro" id="IPR018612">
    <property type="entry name" value="NSRP1_N"/>
</dbReference>
<feature type="region of interest" description="Disordered" evidence="3">
    <location>
        <begin position="19"/>
        <end position="49"/>
    </location>
</feature>
<evidence type="ECO:0000256" key="3">
    <source>
        <dbReference type="SAM" id="MobiDB-lite"/>
    </source>
</evidence>
<protein>
    <recommendedName>
        <fullName evidence="4">Nuclear speckle splicing regulatory protein 1 N-terminal domain-containing protein</fullName>
    </recommendedName>
</protein>
<dbReference type="STRING" id="3088.A0A383VQ69"/>
<evidence type="ECO:0000313" key="5">
    <source>
        <dbReference type="EMBL" id="SZX67040.1"/>
    </source>
</evidence>
<dbReference type="PANTHER" id="PTHR30060:SF0">
    <property type="entry name" value="COILED-COIL PROTEIN (DUF2040)-RELATED"/>
    <property type="match status" value="1"/>
</dbReference>
<accession>A0A383VQ69</accession>
<dbReference type="EMBL" id="FNXT01000767">
    <property type="protein sequence ID" value="SZX67040.1"/>
    <property type="molecule type" value="Genomic_DNA"/>
</dbReference>
<dbReference type="PANTHER" id="PTHR30060">
    <property type="entry name" value="INNER MEMBRANE PROTEIN"/>
    <property type="match status" value="1"/>
</dbReference>
<feature type="compositionally biased region" description="Low complexity" evidence="3">
    <location>
        <begin position="219"/>
        <end position="228"/>
    </location>
</feature>
<evidence type="ECO:0000256" key="1">
    <source>
        <dbReference type="ARBA" id="ARBA00010126"/>
    </source>
</evidence>
<feature type="compositionally biased region" description="Basic and acidic residues" evidence="3">
    <location>
        <begin position="229"/>
        <end position="244"/>
    </location>
</feature>
<evidence type="ECO:0000256" key="2">
    <source>
        <dbReference type="ARBA" id="ARBA00023054"/>
    </source>
</evidence>
<dbReference type="AlphaFoldDB" id="A0A383VQ69"/>
<sequence>MQKPSMLVGQKGVKYGLHVRQPKQQEQHKPATGRLAAFSADSDSEEDVGAQVARQAARKVADSKVQEMYAAALAEDPNAFDYDGVYDSIQQEKAAPKAQDKVARQPKYIANLLEQAQLRKREQDITNERRLLKERQKEDHEYGDSEKFITSAYRKKLEEDKKWQESQALKDLDDERNDVTKLGHMNNFFHNLTRNVALGGAAAAAAAAARQPRNKAAEAENAAAAEGASKQELKEQRRQQHDGEQAQSGDSGDEQQVRGQQQQQQQQRQRSPDEHQEPAKRQAEAAAAAAAAEPQQQQSREQPPAAADSSQAAAEASLQQQQQQQQQQQAASGKRKNDDASVAAARERYLARKRQQLGA</sequence>
<feature type="domain" description="Nuclear speckle splicing regulatory protein 1 N-terminal" evidence="4">
    <location>
        <begin position="66"/>
        <end position="181"/>
    </location>
</feature>
<evidence type="ECO:0000313" key="6">
    <source>
        <dbReference type="Proteomes" id="UP000256970"/>
    </source>
</evidence>
<keyword evidence="2" id="KW-0175">Coiled coil</keyword>
<proteinExistence type="inferred from homology"/>
<feature type="compositionally biased region" description="Low complexity" evidence="3">
    <location>
        <begin position="257"/>
        <end position="269"/>
    </location>
</feature>
<keyword evidence="6" id="KW-1185">Reference proteome</keyword>
<organism evidence="5 6">
    <name type="scientific">Tetradesmus obliquus</name>
    <name type="common">Green alga</name>
    <name type="synonym">Acutodesmus obliquus</name>
    <dbReference type="NCBI Taxonomy" id="3088"/>
    <lineage>
        <taxon>Eukaryota</taxon>
        <taxon>Viridiplantae</taxon>
        <taxon>Chlorophyta</taxon>
        <taxon>core chlorophytes</taxon>
        <taxon>Chlorophyceae</taxon>
        <taxon>CS clade</taxon>
        <taxon>Sphaeropleales</taxon>
        <taxon>Scenedesmaceae</taxon>
        <taxon>Tetradesmus</taxon>
    </lineage>
</organism>
<dbReference type="Proteomes" id="UP000256970">
    <property type="component" value="Unassembled WGS sequence"/>
</dbReference>